<evidence type="ECO:0000256" key="1">
    <source>
        <dbReference type="ARBA" id="ARBA00009820"/>
    </source>
</evidence>
<proteinExistence type="inferred from homology"/>
<dbReference type="Pfam" id="PF07676">
    <property type="entry name" value="PD40"/>
    <property type="match status" value="2"/>
</dbReference>
<keyword evidence="4" id="KW-1185">Reference proteome</keyword>
<dbReference type="Gene3D" id="2.120.10.30">
    <property type="entry name" value="TolB, C-terminal domain"/>
    <property type="match status" value="1"/>
</dbReference>
<evidence type="ECO:0008006" key="5">
    <source>
        <dbReference type="Google" id="ProtNLM"/>
    </source>
</evidence>
<evidence type="ECO:0000313" key="4">
    <source>
        <dbReference type="Proteomes" id="UP000500938"/>
    </source>
</evidence>
<feature type="signal peptide" evidence="2">
    <location>
        <begin position="1"/>
        <end position="29"/>
    </location>
</feature>
<dbReference type="PANTHER" id="PTHR36842">
    <property type="entry name" value="PROTEIN TOLB HOMOLOG"/>
    <property type="match status" value="1"/>
</dbReference>
<evidence type="ECO:0000256" key="2">
    <source>
        <dbReference type="SAM" id="SignalP"/>
    </source>
</evidence>
<feature type="chain" id="PRO_5027035842" description="Bacterial surface antigen (D15) domain-containing protein" evidence="2">
    <location>
        <begin position="30"/>
        <end position="1006"/>
    </location>
</feature>
<dbReference type="Proteomes" id="UP000500938">
    <property type="component" value="Chromosome"/>
</dbReference>
<evidence type="ECO:0000313" key="3">
    <source>
        <dbReference type="EMBL" id="QJR35847.1"/>
    </source>
</evidence>
<gene>
    <name evidence="3" type="ORF">HKW67_10160</name>
</gene>
<name>A0A6M4IQV3_9BACT</name>
<protein>
    <recommendedName>
        <fullName evidence="5">Bacterial surface antigen (D15) domain-containing protein</fullName>
    </recommendedName>
</protein>
<reference evidence="3 4" key="1">
    <citation type="submission" date="2020-05" db="EMBL/GenBank/DDBJ databases">
        <title>Complete genome sequence of Gemmatimonas greenlandica TET16.</title>
        <authorList>
            <person name="Zeng Y."/>
        </authorList>
    </citation>
    <scope>NUCLEOTIDE SEQUENCE [LARGE SCALE GENOMIC DNA]</scope>
    <source>
        <strain evidence="3 4">TET16</strain>
    </source>
</reference>
<keyword evidence="2" id="KW-0732">Signal</keyword>
<dbReference type="PANTHER" id="PTHR36842:SF1">
    <property type="entry name" value="PROTEIN TOLB"/>
    <property type="match status" value="1"/>
</dbReference>
<dbReference type="RefSeq" id="WP_171225277.1">
    <property type="nucleotide sequence ID" value="NZ_CP053085.1"/>
</dbReference>
<sequence>MISRLALRTAMLLGMLLGMLLASAPVVNAQVDPRGAMRTIAMPHFRVHFRPDQEALARRAAFLAESAYAQLSRELAPPSGPVDLLIADNVDASNGYAQVFPTNRVVIYAVPPIALRELRFHDEWLRMVITHEMAHIFQIDRARGAWALGRAVFGRNPLFFPNAFLPSWVKEGLAVHYESKLTGSGRSVSTDFPMIARSAVRDAFVPGPQRWSLSTSQFPGGQTAYAWGSLMMHDAAMQRDGSMRRFVDVTAANVVPFLLSRNSRAAFGVTFDSLFVRMTDSLRRVTAALPGDRAWHTVSANGWYAAAPRWIGNDTLAWSASNGREVSGVYVASVGVNSGAPPLRLAWRNTLDVNSPIPGDDNGAMVFAQSERMDPYVVRSDLYRSRGADRGGETRLTKGARLAQPDVRADGSIVAVQLGADRTRLVRVSATGESIVPITPDVASERWAEPRWSPDGQRIAAVQLLPTGEQRIVVMDVSGDLQLAVAGARGVFASPSFTPDGKRLVWVSDRSGRSQLETAPIAAPGAPVDTMRWREERDDVRVVSSVSSGLFDPSVSPDGKRVSALFYRADGYHVSWAPLDTVGVMARSTWYPAKNTTDLSVPNVAVLGGRAESAVATGYAPLRQLVPRYWMPLVGEGRNGGATYGASTSGVDILGRHAWTASALIQPQLRETDAFASYRYAGLGIQLLDVSAQQEWDGTFRAVSDSGATLGFIARRRRFITGSSTWRVPRVRRSVNATLGAQYELRDFTSDVDSALGAPNSLLRTGTRYGSFFASSSVSTARLGARGISVEEGFTLSGSTAYRWREDDALGSGAWRSIVGARHYLPLNLPGFSRHVIATRATIGVAQESSTTEFSVGGTSGQSAELLPGVVVGDPSRTFSLRGVAPGTQRGIRALAGGVEYRAPLVLFRRLPSPFTLFVDRMSVTLFSDAARAWCPGSLARAENVVCERPGERDGWLASAGAELVVDLAVQYDTPYRLRIGAAAPYVAPRDVSRGGAFYVTLGGYF</sequence>
<dbReference type="KEGG" id="ggr:HKW67_10160"/>
<dbReference type="InterPro" id="IPR011659">
    <property type="entry name" value="WD40"/>
</dbReference>
<accession>A0A6M4IQV3</accession>
<dbReference type="SUPFAM" id="SSF82171">
    <property type="entry name" value="DPP6 N-terminal domain-like"/>
    <property type="match status" value="1"/>
</dbReference>
<comment type="similarity">
    <text evidence="1">Belongs to the TolB family.</text>
</comment>
<dbReference type="EMBL" id="CP053085">
    <property type="protein sequence ID" value="QJR35847.1"/>
    <property type="molecule type" value="Genomic_DNA"/>
</dbReference>
<dbReference type="InterPro" id="IPR011042">
    <property type="entry name" value="6-blade_b-propeller_TolB-like"/>
</dbReference>
<organism evidence="3 4">
    <name type="scientific">Gemmatimonas groenlandica</name>
    <dbReference type="NCBI Taxonomy" id="2732249"/>
    <lineage>
        <taxon>Bacteria</taxon>
        <taxon>Pseudomonadati</taxon>
        <taxon>Gemmatimonadota</taxon>
        <taxon>Gemmatimonadia</taxon>
        <taxon>Gemmatimonadales</taxon>
        <taxon>Gemmatimonadaceae</taxon>
        <taxon>Gemmatimonas</taxon>
    </lineage>
</organism>
<dbReference type="AlphaFoldDB" id="A0A6M4IQV3"/>